<reference evidence="2" key="1">
    <citation type="submission" date="2022-06" db="EMBL/GenBank/DDBJ databases">
        <title>Genomic Encyclopedia of Archaeal and Bacterial Type Strains, Phase II (KMG-II): from individual species to whole genera.</title>
        <authorList>
            <person name="Goeker M."/>
        </authorList>
    </citation>
    <scope>NUCLEOTIDE SEQUENCE</scope>
    <source>
        <strain evidence="2">DSM 43935</strain>
    </source>
</reference>
<evidence type="ECO:0000313" key="2">
    <source>
        <dbReference type="EMBL" id="MCP2169907.1"/>
    </source>
</evidence>
<dbReference type="AlphaFoldDB" id="A0AAE3GKF8"/>
<comment type="caution">
    <text evidence="2">The sequence shown here is derived from an EMBL/GenBank/DDBJ whole genome shotgun (WGS) entry which is preliminary data.</text>
</comment>
<dbReference type="Proteomes" id="UP001206128">
    <property type="component" value="Unassembled WGS sequence"/>
</dbReference>
<dbReference type="EMBL" id="JAMTCK010000022">
    <property type="protein sequence ID" value="MCP2169907.1"/>
    <property type="molecule type" value="Genomic_DNA"/>
</dbReference>
<proteinExistence type="predicted"/>
<evidence type="ECO:0000313" key="3">
    <source>
        <dbReference type="Proteomes" id="UP001206128"/>
    </source>
</evidence>
<keyword evidence="3" id="KW-1185">Reference proteome</keyword>
<organism evidence="2 3">
    <name type="scientific">Goodfellowiella coeruleoviolacea</name>
    <dbReference type="NCBI Taxonomy" id="334858"/>
    <lineage>
        <taxon>Bacteria</taxon>
        <taxon>Bacillati</taxon>
        <taxon>Actinomycetota</taxon>
        <taxon>Actinomycetes</taxon>
        <taxon>Pseudonocardiales</taxon>
        <taxon>Pseudonocardiaceae</taxon>
        <taxon>Goodfellowiella</taxon>
    </lineage>
</organism>
<protein>
    <submittedName>
        <fullName evidence="2">Uncharacterized protein</fullName>
    </submittedName>
</protein>
<name>A0AAE3GKF8_9PSEU</name>
<feature type="region of interest" description="Disordered" evidence="1">
    <location>
        <begin position="99"/>
        <end position="118"/>
    </location>
</feature>
<accession>A0AAE3GKF8</accession>
<evidence type="ECO:0000256" key="1">
    <source>
        <dbReference type="SAM" id="MobiDB-lite"/>
    </source>
</evidence>
<gene>
    <name evidence="2" type="ORF">LX83_006793</name>
</gene>
<sequence length="217" mass="23052">MGRQSDATTLQDVAARVRLALDMTEETIEILHAAAETATEAATLAGTALAGSAHYPPELALARFDQARALLADLIQGWQQAENSVAAILDRLGGGQDTPAARADRGAPATWRGKTAAEHVGDSGAAIGRAGGRLRTRPVREVRSPSELDDLLTTLSRGGQVLDAPAYDGTIRELPDGTLIGHRRRAASAACPIVDVFTPHRRLKIHVRPEGWGQHVR</sequence>
<dbReference type="RefSeq" id="WP_253779426.1">
    <property type="nucleotide sequence ID" value="NZ_JAMTCK010000022.1"/>
</dbReference>